<accession>A0A3D9BNS3</accession>
<reference evidence="3 4" key="1">
    <citation type="journal article" date="2017" name="Int. J. Syst. Evol. Microbiol.">
        <title>Rhodosalinus sediminis gen. nov., sp. nov., isolated from marine saltern.</title>
        <authorList>
            <person name="Guo L.Y."/>
            <person name="Ling S.K."/>
            <person name="Li C.M."/>
            <person name="Chen G.J."/>
            <person name="Du Z.J."/>
        </authorList>
    </citation>
    <scope>NUCLEOTIDE SEQUENCE [LARGE SCALE GENOMIC DNA]</scope>
    <source>
        <strain evidence="3 4">WDN1C137</strain>
    </source>
</reference>
<protein>
    <submittedName>
        <fullName evidence="3">Hemerythrin domain-containing protein</fullName>
    </submittedName>
</protein>
<dbReference type="EMBL" id="QOHR01000021">
    <property type="protein sequence ID" value="REC55163.1"/>
    <property type="molecule type" value="Genomic_DNA"/>
</dbReference>
<dbReference type="AlphaFoldDB" id="A0A3D9BNS3"/>
<gene>
    <name evidence="3" type="ORF">DRV84_12650</name>
</gene>
<feature type="domain" description="Hemerythrin-like" evidence="2">
    <location>
        <begin position="25"/>
        <end position="155"/>
    </location>
</feature>
<dbReference type="Gene3D" id="1.20.120.520">
    <property type="entry name" value="nmb1532 protein domain like"/>
    <property type="match status" value="1"/>
</dbReference>
<dbReference type="RefSeq" id="WP_115981265.1">
    <property type="nucleotide sequence ID" value="NZ_QOHR01000021.1"/>
</dbReference>
<evidence type="ECO:0000313" key="3">
    <source>
        <dbReference type="EMBL" id="REC55163.1"/>
    </source>
</evidence>
<proteinExistence type="predicted"/>
<feature type="compositionally biased region" description="Basic and acidic residues" evidence="1">
    <location>
        <begin position="1"/>
        <end position="13"/>
    </location>
</feature>
<dbReference type="Proteomes" id="UP000257131">
    <property type="component" value="Unassembled WGS sequence"/>
</dbReference>
<organism evidence="3 4">
    <name type="scientific">Rhodosalinus sediminis</name>
    <dbReference type="NCBI Taxonomy" id="1940533"/>
    <lineage>
        <taxon>Bacteria</taxon>
        <taxon>Pseudomonadati</taxon>
        <taxon>Pseudomonadota</taxon>
        <taxon>Alphaproteobacteria</taxon>
        <taxon>Rhodobacterales</taxon>
        <taxon>Paracoccaceae</taxon>
        <taxon>Rhodosalinus</taxon>
    </lineage>
</organism>
<evidence type="ECO:0000259" key="2">
    <source>
        <dbReference type="Pfam" id="PF01814"/>
    </source>
</evidence>
<evidence type="ECO:0000256" key="1">
    <source>
        <dbReference type="SAM" id="MobiDB-lite"/>
    </source>
</evidence>
<dbReference type="InterPro" id="IPR012312">
    <property type="entry name" value="Hemerythrin-like"/>
</dbReference>
<comment type="caution">
    <text evidence="3">The sequence shown here is derived from an EMBL/GenBank/DDBJ whole genome shotgun (WGS) entry which is preliminary data.</text>
</comment>
<dbReference type="OrthoDB" id="7619676at2"/>
<name>A0A3D9BNS3_9RHOB</name>
<sequence>MTSHARDPRRGDCRSPTPPRLLSDPLGVLHEDHLRERHVCAILDRLAAGETVARRDLDQAAGFLGTELALHIADEEADLFPLLRRRCAPEDEIAPVLVRLEADHLHAGVDTPGIVAAVRAGPDRLDATGREGLRRYANHARRHLILENAIVLPFARLRLAPGDLETLGGRMMRRRGIMAPTVARDAGDAADSGPETWE</sequence>
<feature type="region of interest" description="Disordered" evidence="1">
    <location>
        <begin position="1"/>
        <end position="24"/>
    </location>
</feature>
<keyword evidence="4" id="KW-1185">Reference proteome</keyword>
<evidence type="ECO:0000313" key="4">
    <source>
        <dbReference type="Proteomes" id="UP000257131"/>
    </source>
</evidence>
<dbReference type="Pfam" id="PF01814">
    <property type="entry name" value="Hemerythrin"/>
    <property type="match status" value="1"/>
</dbReference>